<reference evidence="1 2" key="1">
    <citation type="submission" date="2020-03" db="EMBL/GenBank/DDBJ databases">
        <title>Bacterial isolates of synthetic phycosphere.</title>
        <authorList>
            <person name="Fu H."/>
            <person name="Moran M.A."/>
        </authorList>
    </citation>
    <scope>NUCLEOTIDE SEQUENCE [LARGE SCALE GENOMIC DNA]</scope>
    <source>
        <strain evidence="1 2">HF1</strain>
    </source>
</reference>
<organism evidence="1 2">
    <name type="scientific">Marivivens donghaensis</name>
    <dbReference type="NCBI Taxonomy" id="1699413"/>
    <lineage>
        <taxon>Bacteria</taxon>
        <taxon>Pseudomonadati</taxon>
        <taxon>Pseudomonadota</taxon>
        <taxon>Alphaproteobacteria</taxon>
        <taxon>Rhodobacterales</taxon>
        <taxon>Paracoccaceae</taxon>
        <taxon>Marivivens group</taxon>
        <taxon>Marivivens</taxon>
    </lineage>
</organism>
<protein>
    <recommendedName>
        <fullName evidence="3">Succinate dehydrogenase</fullName>
    </recommendedName>
</protein>
<evidence type="ECO:0000313" key="1">
    <source>
        <dbReference type="EMBL" id="NIY72115.1"/>
    </source>
</evidence>
<comment type="caution">
    <text evidence="1">The sequence shown here is derived from an EMBL/GenBank/DDBJ whole genome shotgun (WGS) entry which is preliminary data.</text>
</comment>
<dbReference type="Proteomes" id="UP000709466">
    <property type="component" value="Unassembled WGS sequence"/>
</dbReference>
<dbReference type="EMBL" id="JAATOP010000003">
    <property type="protein sequence ID" value="NIY72115.1"/>
    <property type="molecule type" value="Genomic_DNA"/>
</dbReference>
<gene>
    <name evidence="1" type="ORF">HCZ30_06665</name>
</gene>
<evidence type="ECO:0000313" key="2">
    <source>
        <dbReference type="Proteomes" id="UP000709466"/>
    </source>
</evidence>
<sequence>MKKLAALSIALLAAAGCDMRQIEEAAGNATVQSAEAVVVPIVMQTTLPTGQTIPSTIATAVAGCIVTSASDTELAALAGAAITGPTADTRYIVSNILNRPETTGCAAAALSGN</sequence>
<dbReference type="PROSITE" id="PS51257">
    <property type="entry name" value="PROKAR_LIPOPROTEIN"/>
    <property type="match status" value="1"/>
</dbReference>
<name>A0ABX0VXG6_9RHOB</name>
<proteinExistence type="predicted"/>
<dbReference type="RefSeq" id="WP_167637499.1">
    <property type="nucleotide sequence ID" value="NZ_JAATOP010000003.1"/>
</dbReference>
<keyword evidence="2" id="KW-1185">Reference proteome</keyword>
<evidence type="ECO:0008006" key="3">
    <source>
        <dbReference type="Google" id="ProtNLM"/>
    </source>
</evidence>
<accession>A0ABX0VXG6</accession>